<evidence type="ECO:0000313" key="2">
    <source>
        <dbReference type="Proteomes" id="UP000704176"/>
    </source>
</evidence>
<gene>
    <name evidence="1" type="ORF">K9B37_22105</name>
</gene>
<keyword evidence="2" id="KW-1185">Reference proteome</keyword>
<dbReference type="Proteomes" id="UP000704176">
    <property type="component" value="Unassembled WGS sequence"/>
</dbReference>
<organism evidence="1 2">
    <name type="scientific">Microvirga puerhi</name>
    <dbReference type="NCBI Taxonomy" id="2876078"/>
    <lineage>
        <taxon>Bacteria</taxon>
        <taxon>Pseudomonadati</taxon>
        <taxon>Pseudomonadota</taxon>
        <taxon>Alphaproteobacteria</taxon>
        <taxon>Hyphomicrobiales</taxon>
        <taxon>Methylobacteriaceae</taxon>
        <taxon>Microvirga</taxon>
    </lineage>
</organism>
<name>A0ABS7VTQ5_9HYPH</name>
<proteinExistence type="predicted"/>
<sequence length="63" mass="7218">MIHPDDVNGVGDWELFGPRKAEIPRLVSALAKRGMRLDEIEDLIEDLLKKKLCDLEMQQANRS</sequence>
<evidence type="ECO:0000313" key="1">
    <source>
        <dbReference type="EMBL" id="MBZ6078956.1"/>
    </source>
</evidence>
<dbReference type="RefSeq" id="WP_224315707.1">
    <property type="nucleotide sequence ID" value="NZ_JAIRBM010000024.1"/>
</dbReference>
<comment type="caution">
    <text evidence="1">The sequence shown here is derived from an EMBL/GenBank/DDBJ whole genome shotgun (WGS) entry which is preliminary data.</text>
</comment>
<dbReference type="EMBL" id="JAIRBM010000024">
    <property type="protein sequence ID" value="MBZ6078956.1"/>
    <property type="molecule type" value="Genomic_DNA"/>
</dbReference>
<reference evidence="1 2" key="1">
    <citation type="submission" date="2021-09" db="EMBL/GenBank/DDBJ databases">
        <title>The complete genome sequence of a new microorganism.</title>
        <authorList>
            <person name="Zi Z."/>
        </authorList>
    </citation>
    <scope>NUCLEOTIDE SEQUENCE [LARGE SCALE GENOMIC DNA]</scope>
    <source>
        <strain evidence="1 2">WGZ8</strain>
    </source>
</reference>
<accession>A0ABS7VTQ5</accession>
<protein>
    <submittedName>
        <fullName evidence="1">Uncharacterized protein</fullName>
    </submittedName>
</protein>